<organism evidence="6 7">
    <name type="scientific">Gottfriedia luciferensis</name>
    <dbReference type="NCBI Taxonomy" id="178774"/>
    <lineage>
        <taxon>Bacteria</taxon>
        <taxon>Bacillati</taxon>
        <taxon>Bacillota</taxon>
        <taxon>Bacilli</taxon>
        <taxon>Bacillales</taxon>
        <taxon>Bacillaceae</taxon>
        <taxon>Gottfriedia</taxon>
    </lineage>
</organism>
<accession>A0ABX2ZMP9</accession>
<keyword evidence="4" id="KW-0472">Membrane</keyword>
<evidence type="ECO:0000256" key="2">
    <source>
        <dbReference type="ARBA" id="ARBA00023125"/>
    </source>
</evidence>
<dbReference type="PANTHER" id="PTHR43479:SF11">
    <property type="entry name" value="ACREF_ENVCD OPERON REPRESSOR-RELATED"/>
    <property type="match status" value="1"/>
</dbReference>
<dbReference type="InterPro" id="IPR009057">
    <property type="entry name" value="Homeodomain-like_sf"/>
</dbReference>
<evidence type="ECO:0000259" key="5">
    <source>
        <dbReference type="PROSITE" id="PS50977"/>
    </source>
</evidence>
<feature type="DNA-binding region" description="H-T-H motif" evidence="3">
    <location>
        <begin position="28"/>
        <end position="47"/>
    </location>
</feature>
<dbReference type="Proteomes" id="UP000094580">
    <property type="component" value="Unassembled WGS sequence"/>
</dbReference>
<keyword evidence="4" id="KW-0812">Transmembrane</keyword>
<dbReference type="InterPro" id="IPR023772">
    <property type="entry name" value="DNA-bd_HTH_TetR-type_CS"/>
</dbReference>
<dbReference type="Gene3D" id="1.10.357.10">
    <property type="entry name" value="Tetracycline Repressor, domain 2"/>
    <property type="match status" value="1"/>
</dbReference>
<proteinExistence type="predicted"/>
<evidence type="ECO:0000313" key="6">
    <source>
        <dbReference type="EMBL" id="ODG90491.1"/>
    </source>
</evidence>
<dbReference type="RefSeq" id="WP_069034905.1">
    <property type="nucleotide sequence ID" value="NZ_MDKC01000034.1"/>
</dbReference>
<feature type="domain" description="HTH tetR-type" evidence="5">
    <location>
        <begin position="5"/>
        <end position="65"/>
    </location>
</feature>
<dbReference type="PRINTS" id="PR00455">
    <property type="entry name" value="HTHTETR"/>
</dbReference>
<keyword evidence="7" id="KW-1185">Reference proteome</keyword>
<evidence type="ECO:0000313" key="7">
    <source>
        <dbReference type="Proteomes" id="UP000094580"/>
    </source>
</evidence>
<dbReference type="PROSITE" id="PS01081">
    <property type="entry name" value="HTH_TETR_1"/>
    <property type="match status" value="1"/>
</dbReference>
<keyword evidence="4" id="KW-1133">Transmembrane helix</keyword>
<evidence type="ECO:0000256" key="3">
    <source>
        <dbReference type="PROSITE-ProRule" id="PRU00335"/>
    </source>
</evidence>
<dbReference type="EMBL" id="MDKC01000034">
    <property type="protein sequence ID" value="ODG90491.1"/>
    <property type="molecule type" value="Genomic_DNA"/>
</dbReference>
<gene>
    <name evidence="6" type="ORF">BED47_11490</name>
</gene>
<dbReference type="PROSITE" id="PS50977">
    <property type="entry name" value="HTH_TETR_2"/>
    <property type="match status" value="1"/>
</dbReference>
<keyword evidence="2 3" id="KW-0238">DNA-binding</keyword>
<comment type="caution">
    <text evidence="6">The sequence shown here is derived from an EMBL/GenBank/DDBJ whole genome shotgun (WGS) entry which is preliminary data.</text>
</comment>
<reference evidence="6 7" key="1">
    <citation type="submission" date="2016-07" db="EMBL/GenBank/DDBJ databases">
        <authorList>
            <person name="Townsley L."/>
            <person name="Shank E.A."/>
        </authorList>
    </citation>
    <scope>NUCLEOTIDE SEQUENCE [LARGE SCALE GENOMIC DNA]</scope>
    <source>
        <strain evidence="6 7">CH01</strain>
    </source>
</reference>
<feature type="transmembrane region" description="Helical" evidence="4">
    <location>
        <begin position="140"/>
        <end position="161"/>
    </location>
</feature>
<dbReference type="Pfam" id="PF00440">
    <property type="entry name" value="TetR_N"/>
    <property type="match status" value="1"/>
</dbReference>
<evidence type="ECO:0000256" key="1">
    <source>
        <dbReference type="ARBA" id="ARBA00022491"/>
    </source>
</evidence>
<dbReference type="PANTHER" id="PTHR43479">
    <property type="entry name" value="ACREF/ENVCD OPERON REPRESSOR-RELATED"/>
    <property type="match status" value="1"/>
</dbReference>
<keyword evidence="1" id="KW-0678">Repressor</keyword>
<evidence type="ECO:0000256" key="4">
    <source>
        <dbReference type="SAM" id="Phobius"/>
    </source>
</evidence>
<dbReference type="InterPro" id="IPR050624">
    <property type="entry name" value="HTH-type_Tx_Regulator"/>
</dbReference>
<name>A0ABX2ZMP9_9BACI</name>
<dbReference type="SUPFAM" id="SSF46689">
    <property type="entry name" value="Homeodomain-like"/>
    <property type="match status" value="1"/>
</dbReference>
<sequence>MNKGERTKHHILEKSIQLFAKNGYDGTTINQIAKESKISEATIYKYFKSKLDVLITCVKPDIQDVWMEEDFSKLSIEELLRLYVEKRIKWVEMNRNQIEILISETLRHPELSEIFFQQIYRKTPIEEEIESRMLAKETNFHLEIPILSLSMITTIIAILNLQKSVLDKDPMHITDDAINKMVQLILFGLIGNKNPE</sequence>
<protein>
    <recommendedName>
        <fullName evidence="5">HTH tetR-type domain-containing protein</fullName>
    </recommendedName>
</protein>
<dbReference type="InterPro" id="IPR001647">
    <property type="entry name" value="HTH_TetR"/>
</dbReference>